<dbReference type="RefSeq" id="WP_083270212.1">
    <property type="nucleotide sequence ID" value="NZ_CP016094.1"/>
</dbReference>
<dbReference type="Proteomes" id="UP000095228">
    <property type="component" value="Chromosome"/>
</dbReference>
<name>A0A1D8AUR2_9BACT</name>
<accession>A0A1D8AUR2</accession>
<dbReference type="KEGG" id="obg:Verru16b_01696"/>
<keyword evidence="1" id="KW-0175">Coiled coil</keyword>
<dbReference type="InterPro" id="IPR052196">
    <property type="entry name" value="Bact_Kbp"/>
</dbReference>
<dbReference type="PANTHER" id="PTHR34700">
    <property type="entry name" value="POTASSIUM BINDING PROTEIN KBP"/>
    <property type="match status" value="1"/>
</dbReference>
<feature type="region of interest" description="Disordered" evidence="2">
    <location>
        <begin position="205"/>
        <end position="245"/>
    </location>
</feature>
<protein>
    <submittedName>
        <fullName evidence="4">LysM domain/BON superfamily protein</fullName>
    </submittedName>
</protein>
<feature type="domain" description="LysM" evidence="3">
    <location>
        <begin position="242"/>
        <end position="291"/>
    </location>
</feature>
<evidence type="ECO:0000256" key="1">
    <source>
        <dbReference type="SAM" id="Coils"/>
    </source>
</evidence>
<feature type="coiled-coil region" evidence="1">
    <location>
        <begin position="140"/>
        <end position="167"/>
    </location>
</feature>
<dbReference type="CDD" id="cd00118">
    <property type="entry name" value="LysM"/>
    <property type="match status" value="1"/>
</dbReference>
<dbReference type="PROSITE" id="PS51257">
    <property type="entry name" value="PROKAR_LIPOPROTEIN"/>
    <property type="match status" value="1"/>
</dbReference>
<keyword evidence="5" id="KW-1185">Reference proteome</keyword>
<dbReference type="SMART" id="SM00257">
    <property type="entry name" value="LysM"/>
    <property type="match status" value="1"/>
</dbReference>
<evidence type="ECO:0000313" key="5">
    <source>
        <dbReference type="Proteomes" id="UP000095228"/>
    </source>
</evidence>
<evidence type="ECO:0000259" key="3">
    <source>
        <dbReference type="PROSITE" id="PS51782"/>
    </source>
</evidence>
<dbReference type="STRING" id="1838286.Verru16b_01696"/>
<dbReference type="PANTHER" id="PTHR34700:SF4">
    <property type="entry name" value="PHAGE-LIKE ELEMENT PBSX PROTEIN XKDP"/>
    <property type="match status" value="1"/>
</dbReference>
<dbReference type="OrthoDB" id="9816471at2"/>
<dbReference type="Gene3D" id="3.10.350.10">
    <property type="entry name" value="LysM domain"/>
    <property type="match status" value="1"/>
</dbReference>
<feature type="compositionally biased region" description="Pro residues" evidence="2">
    <location>
        <begin position="206"/>
        <end position="219"/>
    </location>
</feature>
<dbReference type="Gene3D" id="1.25.40.10">
    <property type="entry name" value="Tetratricopeptide repeat domain"/>
    <property type="match status" value="1"/>
</dbReference>
<dbReference type="SUPFAM" id="SSF54106">
    <property type="entry name" value="LysM domain"/>
    <property type="match status" value="1"/>
</dbReference>
<organism evidence="4 5">
    <name type="scientific">Lacunisphaera limnophila</name>
    <dbReference type="NCBI Taxonomy" id="1838286"/>
    <lineage>
        <taxon>Bacteria</taxon>
        <taxon>Pseudomonadati</taxon>
        <taxon>Verrucomicrobiota</taxon>
        <taxon>Opitutia</taxon>
        <taxon>Opitutales</taxon>
        <taxon>Opitutaceae</taxon>
        <taxon>Lacunisphaera</taxon>
    </lineage>
</organism>
<evidence type="ECO:0000256" key="2">
    <source>
        <dbReference type="SAM" id="MobiDB-lite"/>
    </source>
</evidence>
<dbReference type="InterPro" id="IPR036779">
    <property type="entry name" value="LysM_dom_sf"/>
</dbReference>
<reference evidence="4 5" key="1">
    <citation type="submission" date="2016-06" db="EMBL/GenBank/DDBJ databases">
        <title>Three novel species with peptidoglycan cell walls form the new genus Lacunisphaera gen. nov. in the family Opitutaceae of the verrucomicrobial subdivision 4.</title>
        <authorList>
            <person name="Rast P."/>
            <person name="Gloeckner I."/>
            <person name="Jogler M."/>
            <person name="Boedeker C."/>
            <person name="Jeske O."/>
            <person name="Wiegand S."/>
            <person name="Reinhardt R."/>
            <person name="Schumann P."/>
            <person name="Rohde M."/>
            <person name="Spring S."/>
            <person name="Gloeckner F.O."/>
            <person name="Jogler C."/>
        </authorList>
    </citation>
    <scope>NUCLEOTIDE SEQUENCE [LARGE SCALE GENOMIC DNA]</scope>
    <source>
        <strain evidence="4 5">IG16b</strain>
    </source>
</reference>
<proteinExistence type="predicted"/>
<dbReference type="EMBL" id="CP016094">
    <property type="protein sequence ID" value="AOS44630.1"/>
    <property type="molecule type" value="Genomic_DNA"/>
</dbReference>
<dbReference type="SUPFAM" id="SSF48452">
    <property type="entry name" value="TPR-like"/>
    <property type="match status" value="1"/>
</dbReference>
<evidence type="ECO:0000313" key="4">
    <source>
        <dbReference type="EMBL" id="AOS44630.1"/>
    </source>
</evidence>
<dbReference type="InterPro" id="IPR018392">
    <property type="entry name" value="LysM"/>
</dbReference>
<sequence>MPRLLKTFRHLWPVLTGLLVLGLAGCGDNDRLTYASELDEPNYREGLSLMKAGRRQEALTAFLKVVDKRRDDAPESHLEVGLLYAQHINDPLSAIYHFRKYLALRPNSPQAPLVRQRIDAAIREFARTIPAQPLDRQVQRVDLIATLDRLKEENDALKLQLAEARAGRGVTLPEGDKVPSPAEPVVAPAEDFTFSVDTLRTVRTRPAPPAPARVTPAPPAATSATPARSVANPPAPAATAARQHVVRPGDTLSKLAQQYYNNRAKWRDIYAANRNVMRNEGDLKVGMQLKIP</sequence>
<gene>
    <name evidence="4" type="ORF">Verru16b_01696</name>
</gene>
<feature type="compositionally biased region" description="Low complexity" evidence="2">
    <location>
        <begin position="220"/>
        <end position="241"/>
    </location>
</feature>
<dbReference type="PROSITE" id="PS51782">
    <property type="entry name" value="LYSM"/>
    <property type="match status" value="1"/>
</dbReference>
<dbReference type="Pfam" id="PF01476">
    <property type="entry name" value="LysM"/>
    <property type="match status" value="1"/>
</dbReference>
<dbReference type="AlphaFoldDB" id="A0A1D8AUR2"/>
<dbReference type="InterPro" id="IPR011990">
    <property type="entry name" value="TPR-like_helical_dom_sf"/>
</dbReference>